<dbReference type="GO" id="GO:0003735">
    <property type="term" value="F:structural constituent of ribosome"/>
    <property type="evidence" value="ECO:0007669"/>
    <property type="project" value="InterPro"/>
</dbReference>
<evidence type="ECO:0000256" key="1">
    <source>
        <dbReference type="ARBA" id="ARBA00010228"/>
    </source>
</evidence>
<dbReference type="PIRSF" id="PIRSF002148">
    <property type="entry name" value="Ribosomal_S21e"/>
    <property type="match status" value="1"/>
</dbReference>
<gene>
    <name evidence="5" type="ORF">BU14_0215s0011</name>
</gene>
<dbReference type="Gene3D" id="3.30.1230.20">
    <property type="match status" value="1"/>
</dbReference>
<dbReference type="InterPro" id="IPR018279">
    <property type="entry name" value="Ribosomal_eS21_CS"/>
</dbReference>
<dbReference type="GO" id="GO:1990904">
    <property type="term" value="C:ribonucleoprotein complex"/>
    <property type="evidence" value="ECO:0007669"/>
    <property type="project" value="UniProtKB-KW"/>
</dbReference>
<dbReference type="AlphaFoldDB" id="A0A1X6P5C6"/>
<evidence type="ECO:0000313" key="5">
    <source>
        <dbReference type="EMBL" id="OSX75950.1"/>
    </source>
</evidence>
<reference evidence="5 6" key="1">
    <citation type="submission" date="2017-03" db="EMBL/GenBank/DDBJ databases">
        <title>WGS assembly of Porphyra umbilicalis.</title>
        <authorList>
            <person name="Brawley S.H."/>
            <person name="Blouin N.A."/>
            <person name="Ficko-Blean E."/>
            <person name="Wheeler G.L."/>
            <person name="Lohr M."/>
            <person name="Goodson H.V."/>
            <person name="Jenkins J.W."/>
            <person name="Blaby-Haas C.E."/>
            <person name="Helliwell K.E."/>
            <person name="Chan C."/>
            <person name="Marriage T."/>
            <person name="Bhattacharya D."/>
            <person name="Klein A.S."/>
            <person name="Badis Y."/>
            <person name="Brodie J."/>
            <person name="Cao Y."/>
            <person name="Collen J."/>
            <person name="Dittami S.M."/>
            <person name="Gachon C.M."/>
            <person name="Green B.R."/>
            <person name="Karpowicz S."/>
            <person name="Kim J.W."/>
            <person name="Kudahl U."/>
            <person name="Lin S."/>
            <person name="Michel G."/>
            <person name="Mittag M."/>
            <person name="Olson B.J."/>
            <person name="Pangilinan J."/>
            <person name="Peng Y."/>
            <person name="Qiu H."/>
            <person name="Shu S."/>
            <person name="Singer J.T."/>
            <person name="Smith A.G."/>
            <person name="Sprecher B.N."/>
            <person name="Wagner V."/>
            <person name="Wang W."/>
            <person name="Wang Z.-Y."/>
            <person name="Yan J."/>
            <person name="Yarish C."/>
            <person name="Zoeuner-Riek S."/>
            <person name="Zhuang Y."/>
            <person name="Zou Y."/>
            <person name="Lindquist E.A."/>
            <person name="Grimwood J."/>
            <person name="Barry K."/>
            <person name="Rokhsar D.S."/>
            <person name="Schmutz J."/>
            <person name="Stiller J.W."/>
            <person name="Grossman A.R."/>
            <person name="Prochnik S.E."/>
        </authorList>
    </citation>
    <scope>NUCLEOTIDE SEQUENCE [LARGE SCALE GENOMIC DNA]</scope>
    <source>
        <strain evidence="5">4086291</strain>
    </source>
</reference>
<keyword evidence="2 4" id="KW-0689">Ribosomal protein</keyword>
<comment type="similarity">
    <text evidence="1 4">Belongs to the eukaryotic ribosomal protein eS21 family.</text>
</comment>
<dbReference type="PANTHER" id="PTHR10442">
    <property type="entry name" value="40S RIBOSOMAL PROTEIN S21"/>
    <property type="match status" value="1"/>
</dbReference>
<evidence type="ECO:0000256" key="3">
    <source>
        <dbReference type="ARBA" id="ARBA00023274"/>
    </source>
</evidence>
<dbReference type="PROSITE" id="PS00996">
    <property type="entry name" value="RIBOSOMAL_S21E"/>
    <property type="match status" value="1"/>
</dbReference>
<keyword evidence="6" id="KW-1185">Reference proteome</keyword>
<sequence>MQNDKKEVVDLYIPRKCSATNRLITAKDHAAVQLNVGKVDDQGRLTGEVETFALCGFIRTKGLGDDCLNRLVKEKELLDDLEPASE</sequence>
<dbReference type="OrthoDB" id="278325at2759"/>
<dbReference type="Pfam" id="PF01249">
    <property type="entry name" value="Ribosomal_S21e"/>
    <property type="match status" value="1"/>
</dbReference>
<dbReference type="GO" id="GO:0006412">
    <property type="term" value="P:translation"/>
    <property type="evidence" value="ECO:0007669"/>
    <property type="project" value="InterPro"/>
</dbReference>
<dbReference type="InterPro" id="IPR001931">
    <property type="entry name" value="Ribosomal_eS21"/>
</dbReference>
<dbReference type="EMBL" id="KV918885">
    <property type="protein sequence ID" value="OSX75950.1"/>
    <property type="molecule type" value="Genomic_DNA"/>
</dbReference>
<accession>A0A1X6P5C6</accession>
<protein>
    <recommendedName>
        <fullName evidence="4">40S ribosomal protein S21</fullName>
    </recommendedName>
</protein>
<evidence type="ECO:0000256" key="4">
    <source>
        <dbReference type="PIRNR" id="PIRNR002148"/>
    </source>
</evidence>
<evidence type="ECO:0000256" key="2">
    <source>
        <dbReference type="ARBA" id="ARBA00022980"/>
    </source>
</evidence>
<name>A0A1X6P5C6_PORUM</name>
<dbReference type="InterPro" id="IPR038579">
    <property type="entry name" value="Ribosomal_eS21_sf"/>
</dbReference>
<dbReference type="GO" id="GO:0022626">
    <property type="term" value="C:cytosolic ribosome"/>
    <property type="evidence" value="ECO:0007669"/>
    <property type="project" value="UniProtKB-ARBA"/>
</dbReference>
<dbReference type="Proteomes" id="UP000218209">
    <property type="component" value="Unassembled WGS sequence"/>
</dbReference>
<dbReference type="FunFam" id="3.30.1230.20:FF:000001">
    <property type="entry name" value="40S ribosomal protein S21"/>
    <property type="match status" value="1"/>
</dbReference>
<proteinExistence type="inferred from homology"/>
<evidence type="ECO:0000313" key="6">
    <source>
        <dbReference type="Proteomes" id="UP000218209"/>
    </source>
</evidence>
<organism evidence="5 6">
    <name type="scientific">Porphyra umbilicalis</name>
    <name type="common">Purple laver</name>
    <name type="synonym">Red alga</name>
    <dbReference type="NCBI Taxonomy" id="2786"/>
    <lineage>
        <taxon>Eukaryota</taxon>
        <taxon>Rhodophyta</taxon>
        <taxon>Bangiophyceae</taxon>
        <taxon>Bangiales</taxon>
        <taxon>Bangiaceae</taxon>
        <taxon>Porphyra</taxon>
    </lineage>
</organism>
<keyword evidence="3 4" id="KW-0687">Ribonucleoprotein</keyword>